<keyword evidence="3" id="KW-1185">Reference proteome</keyword>
<gene>
    <name evidence="2" type="ORF">F443_21569</name>
</gene>
<dbReference type="Proteomes" id="UP000018721">
    <property type="component" value="Unassembled WGS sequence"/>
</dbReference>
<sequence>MIWVGNQYWSLAGKLTERCCAIQWDIRRLGQNEGNSHSRNVLVAGTQRILGDYAHKRATSPRHNDYQYDQGSCPPQ</sequence>
<organism evidence="2 3">
    <name type="scientific">Phytophthora nicotianae P1569</name>
    <dbReference type="NCBI Taxonomy" id="1317065"/>
    <lineage>
        <taxon>Eukaryota</taxon>
        <taxon>Sar</taxon>
        <taxon>Stramenopiles</taxon>
        <taxon>Oomycota</taxon>
        <taxon>Peronosporomycetes</taxon>
        <taxon>Peronosporales</taxon>
        <taxon>Peronosporaceae</taxon>
        <taxon>Phytophthora</taxon>
    </lineage>
</organism>
<comment type="caution">
    <text evidence="2">The sequence shown here is derived from an EMBL/GenBank/DDBJ whole genome shotgun (WGS) entry which is preliminary data.</text>
</comment>
<protein>
    <submittedName>
        <fullName evidence="2">Uncharacterized protein</fullName>
    </submittedName>
</protein>
<dbReference type="EMBL" id="ANIZ01003768">
    <property type="protein sequence ID" value="ETI31476.1"/>
    <property type="molecule type" value="Genomic_DNA"/>
</dbReference>
<dbReference type="AlphaFoldDB" id="V9DXT9"/>
<proteinExistence type="predicted"/>
<name>V9DXT9_PHYNI</name>
<accession>V9DXT9</accession>
<feature type="region of interest" description="Disordered" evidence="1">
    <location>
        <begin position="54"/>
        <end position="76"/>
    </location>
</feature>
<reference evidence="2 3" key="1">
    <citation type="submission" date="2013-11" db="EMBL/GenBank/DDBJ databases">
        <title>The Genome Sequence of Phytophthora parasitica P1569.</title>
        <authorList>
            <consortium name="The Broad Institute Genomics Platform"/>
            <person name="Russ C."/>
            <person name="Tyler B."/>
            <person name="Panabieres F."/>
            <person name="Shan W."/>
            <person name="Tripathy S."/>
            <person name="Grunwald N."/>
            <person name="Machado M."/>
            <person name="Johnson C.S."/>
            <person name="Arredondo F."/>
            <person name="Hong C."/>
            <person name="Coffey M."/>
            <person name="Young S.K."/>
            <person name="Zeng Q."/>
            <person name="Gargeya S."/>
            <person name="Fitzgerald M."/>
            <person name="Abouelleil A."/>
            <person name="Alvarado L."/>
            <person name="Chapman S.B."/>
            <person name="Gainer-Dewar J."/>
            <person name="Goldberg J."/>
            <person name="Griggs A."/>
            <person name="Gujja S."/>
            <person name="Hansen M."/>
            <person name="Howarth C."/>
            <person name="Imamovic A."/>
            <person name="Ireland A."/>
            <person name="Larimer J."/>
            <person name="McCowan C."/>
            <person name="Murphy C."/>
            <person name="Pearson M."/>
            <person name="Poon T.W."/>
            <person name="Priest M."/>
            <person name="Roberts A."/>
            <person name="Saif S."/>
            <person name="Shea T."/>
            <person name="Sykes S."/>
            <person name="Wortman J."/>
            <person name="Nusbaum C."/>
            <person name="Birren B."/>
        </authorList>
    </citation>
    <scope>NUCLEOTIDE SEQUENCE [LARGE SCALE GENOMIC DNA]</scope>
    <source>
        <strain evidence="2 3">P1569</strain>
    </source>
</reference>
<evidence type="ECO:0000313" key="3">
    <source>
        <dbReference type="Proteomes" id="UP000018721"/>
    </source>
</evidence>
<evidence type="ECO:0000256" key="1">
    <source>
        <dbReference type="SAM" id="MobiDB-lite"/>
    </source>
</evidence>
<evidence type="ECO:0000313" key="2">
    <source>
        <dbReference type="EMBL" id="ETI31476.1"/>
    </source>
</evidence>
<dbReference type="HOGENOM" id="CLU_2659948_0_0_1"/>